<evidence type="ECO:0000313" key="4">
    <source>
        <dbReference type="Proteomes" id="UP001527202"/>
    </source>
</evidence>
<keyword evidence="4" id="KW-1185">Reference proteome</keyword>
<accession>A0A410WWW0</accession>
<reference evidence="2 3" key="1">
    <citation type="submission" date="2018-01" db="EMBL/GenBank/DDBJ databases">
        <title>The whole genome sequencing and assembly of Paenibacillus chitinolyticus KCCM 41400 strain.</title>
        <authorList>
            <person name="Kim J.-Y."/>
            <person name="Park M.-K."/>
            <person name="Lee Y.-J."/>
            <person name="Yi H."/>
            <person name="Bahn Y.-S."/>
            <person name="Kim J.F."/>
            <person name="Lee D.-W."/>
        </authorList>
    </citation>
    <scope>NUCLEOTIDE SEQUENCE [LARGE SCALE GENOMIC DNA]</scope>
    <source>
        <strain evidence="2 3">KCCM 41400</strain>
    </source>
</reference>
<proteinExistence type="predicted"/>
<dbReference type="GeneID" id="95376114"/>
<dbReference type="Proteomes" id="UP000288943">
    <property type="component" value="Chromosome"/>
</dbReference>
<protein>
    <submittedName>
        <fullName evidence="2">Uncharacterized protein</fullName>
    </submittedName>
</protein>
<dbReference type="AlphaFoldDB" id="A0A410WWW0"/>
<evidence type="ECO:0000313" key="1">
    <source>
        <dbReference type="EMBL" id="MCY9599818.1"/>
    </source>
</evidence>
<dbReference type="Proteomes" id="UP001527202">
    <property type="component" value="Unassembled WGS sequence"/>
</dbReference>
<dbReference type="EMBL" id="JAMDMJ010000055">
    <property type="protein sequence ID" value="MCY9599818.1"/>
    <property type="molecule type" value="Genomic_DNA"/>
</dbReference>
<gene>
    <name evidence="1" type="ORF">M5X16_29135</name>
    <name evidence="2" type="ORF">PC41400_14955</name>
</gene>
<organism evidence="2 3">
    <name type="scientific">Paenibacillus chitinolyticus</name>
    <dbReference type="NCBI Taxonomy" id="79263"/>
    <lineage>
        <taxon>Bacteria</taxon>
        <taxon>Bacillati</taxon>
        <taxon>Bacillota</taxon>
        <taxon>Bacilli</taxon>
        <taxon>Bacillales</taxon>
        <taxon>Paenibacillaceae</taxon>
        <taxon>Paenibacillus</taxon>
    </lineage>
</organism>
<dbReference type="KEGG" id="pchi:PC41400_14955"/>
<dbReference type="EMBL" id="CP026520">
    <property type="protein sequence ID" value="QAV18905.1"/>
    <property type="molecule type" value="Genomic_DNA"/>
</dbReference>
<reference evidence="1 4" key="2">
    <citation type="submission" date="2022-05" db="EMBL/GenBank/DDBJ databases">
        <title>Genome Sequencing of Bee-Associated Microbes.</title>
        <authorList>
            <person name="Dunlap C."/>
        </authorList>
    </citation>
    <scope>NUCLEOTIDE SEQUENCE [LARGE SCALE GENOMIC DNA]</scope>
    <source>
        <strain evidence="1 4">NRRL B-23120</strain>
    </source>
</reference>
<evidence type="ECO:0000313" key="2">
    <source>
        <dbReference type="EMBL" id="QAV18905.1"/>
    </source>
</evidence>
<dbReference type="OrthoDB" id="2587566at2"/>
<evidence type="ECO:0000313" key="3">
    <source>
        <dbReference type="Proteomes" id="UP000288943"/>
    </source>
</evidence>
<sequence>MNKTKLKYVEFRLDLEKKILAELMPSHLRLDFLKHSYIAGGCIYSIYQSQEPKDYDFFLTDESFASQLRKHFLEKESGYHGKEVSGGMYLDYPLTITENAISIGRYQIITRWIGQPKEVVKEFDFRHLQFYYVGNGIETVTQYDFLDSRDLKYNEDRARDICGSVFRSSKFVARGMKISQKEMAKMLLRLKNVGFSEKEVETLIACKEKPDADHFGS</sequence>
<dbReference type="RefSeq" id="WP_042227581.1">
    <property type="nucleotide sequence ID" value="NZ_CP026520.1"/>
</dbReference>
<dbReference type="Pfam" id="PF26128">
    <property type="entry name" value="Gad2"/>
    <property type="match status" value="1"/>
</dbReference>
<name>A0A410WWW0_9BACL</name>